<dbReference type="EMBL" id="JAYMYR010000011">
    <property type="protein sequence ID" value="KAK7332920.1"/>
    <property type="molecule type" value="Genomic_DNA"/>
</dbReference>
<gene>
    <name evidence="1" type="ORF">VNO80_29677</name>
</gene>
<sequence length="132" mass="14922">MRTLGHLMFPFAYLPMASGGWTVSWFGVLRTLSCGGLGRSQSHARDPLYLCNAWTLWHTWGDNSLGCGTCSELRFSDLCSSEKSILPVALMIPDNSSNCMTLVPVKYHSNLCPLNFRWYDSGLPWWRQVTKN</sequence>
<comment type="caution">
    <text evidence="1">The sequence shown here is derived from an EMBL/GenBank/DDBJ whole genome shotgun (WGS) entry which is preliminary data.</text>
</comment>
<accession>A0AAN9LBD7</accession>
<reference evidence="1 2" key="1">
    <citation type="submission" date="2024-01" db="EMBL/GenBank/DDBJ databases">
        <title>The genomes of 5 underutilized Papilionoideae crops provide insights into root nodulation and disease resistanc.</title>
        <authorList>
            <person name="Jiang F."/>
        </authorList>
    </citation>
    <scope>NUCLEOTIDE SEQUENCE [LARGE SCALE GENOMIC DNA]</scope>
    <source>
        <strain evidence="1">JINMINGXINNONG_FW02</strain>
        <tissue evidence="1">Leaves</tissue>
    </source>
</reference>
<protein>
    <submittedName>
        <fullName evidence="1">Uncharacterized protein</fullName>
    </submittedName>
</protein>
<keyword evidence="2" id="KW-1185">Reference proteome</keyword>
<evidence type="ECO:0000313" key="2">
    <source>
        <dbReference type="Proteomes" id="UP001374584"/>
    </source>
</evidence>
<proteinExistence type="predicted"/>
<dbReference type="AlphaFoldDB" id="A0AAN9LBD7"/>
<organism evidence="1 2">
    <name type="scientific">Phaseolus coccineus</name>
    <name type="common">Scarlet runner bean</name>
    <name type="synonym">Phaseolus multiflorus</name>
    <dbReference type="NCBI Taxonomy" id="3886"/>
    <lineage>
        <taxon>Eukaryota</taxon>
        <taxon>Viridiplantae</taxon>
        <taxon>Streptophyta</taxon>
        <taxon>Embryophyta</taxon>
        <taxon>Tracheophyta</taxon>
        <taxon>Spermatophyta</taxon>
        <taxon>Magnoliopsida</taxon>
        <taxon>eudicotyledons</taxon>
        <taxon>Gunneridae</taxon>
        <taxon>Pentapetalae</taxon>
        <taxon>rosids</taxon>
        <taxon>fabids</taxon>
        <taxon>Fabales</taxon>
        <taxon>Fabaceae</taxon>
        <taxon>Papilionoideae</taxon>
        <taxon>50 kb inversion clade</taxon>
        <taxon>NPAAA clade</taxon>
        <taxon>indigoferoid/millettioid clade</taxon>
        <taxon>Phaseoleae</taxon>
        <taxon>Phaseolus</taxon>
    </lineage>
</organism>
<name>A0AAN9LBD7_PHACN</name>
<dbReference type="Proteomes" id="UP001374584">
    <property type="component" value="Unassembled WGS sequence"/>
</dbReference>
<evidence type="ECO:0000313" key="1">
    <source>
        <dbReference type="EMBL" id="KAK7332920.1"/>
    </source>
</evidence>